<organism evidence="2 3">
    <name type="scientific">Solanum tuberosum</name>
    <name type="common">Potato</name>
    <dbReference type="NCBI Taxonomy" id="4113"/>
    <lineage>
        <taxon>Eukaryota</taxon>
        <taxon>Viridiplantae</taxon>
        <taxon>Streptophyta</taxon>
        <taxon>Embryophyta</taxon>
        <taxon>Tracheophyta</taxon>
        <taxon>Spermatophyta</taxon>
        <taxon>Magnoliopsida</taxon>
        <taxon>eudicotyledons</taxon>
        <taxon>Gunneridae</taxon>
        <taxon>Pentapetalae</taxon>
        <taxon>asterids</taxon>
        <taxon>lamiids</taxon>
        <taxon>Solanales</taxon>
        <taxon>Solanaceae</taxon>
        <taxon>Solanoideae</taxon>
        <taxon>Solaneae</taxon>
        <taxon>Solanum</taxon>
    </lineage>
</organism>
<name>A0ABQ7UNN4_SOLTU</name>
<evidence type="ECO:0000313" key="3">
    <source>
        <dbReference type="Proteomes" id="UP000826656"/>
    </source>
</evidence>
<dbReference type="Proteomes" id="UP000826656">
    <property type="component" value="Unassembled WGS sequence"/>
</dbReference>
<sequence length="64" mass="6986">MSWTRASISRGRGAVLETSTRGRGWARARDHARGIAPTRGHAHESTPARGRARETSVEPHIEVA</sequence>
<accession>A0ABQ7UNN4</accession>
<protein>
    <submittedName>
        <fullName evidence="2">Uncharacterized protein</fullName>
    </submittedName>
</protein>
<keyword evidence="3" id="KW-1185">Reference proteome</keyword>
<reference evidence="2 3" key="1">
    <citation type="journal article" date="2021" name="bioRxiv">
        <title>Chromosome-scale and haplotype-resolved genome assembly of a tetraploid potato cultivar.</title>
        <authorList>
            <person name="Sun H."/>
            <person name="Jiao W.-B."/>
            <person name="Krause K."/>
            <person name="Campoy J.A."/>
            <person name="Goel M."/>
            <person name="Folz-Donahue K."/>
            <person name="Kukat C."/>
            <person name="Huettel B."/>
            <person name="Schneeberger K."/>
        </authorList>
    </citation>
    <scope>NUCLEOTIDE SEQUENCE [LARGE SCALE GENOMIC DNA]</scope>
    <source>
        <strain evidence="2">SolTubOtavaFocal</strain>
        <tissue evidence="2">Leaves</tissue>
    </source>
</reference>
<feature type="region of interest" description="Disordered" evidence="1">
    <location>
        <begin position="1"/>
        <end position="64"/>
    </location>
</feature>
<dbReference type="EMBL" id="JAIVGD010000019">
    <property type="protein sequence ID" value="KAH0751218.1"/>
    <property type="molecule type" value="Genomic_DNA"/>
</dbReference>
<feature type="compositionally biased region" description="Basic and acidic residues" evidence="1">
    <location>
        <begin position="41"/>
        <end position="64"/>
    </location>
</feature>
<gene>
    <name evidence="2" type="ORF">KY290_030450</name>
</gene>
<evidence type="ECO:0000256" key="1">
    <source>
        <dbReference type="SAM" id="MobiDB-lite"/>
    </source>
</evidence>
<comment type="caution">
    <text evidence="2">The sequence shown here is derived from an EMBL/GenBank/DDBJ whole genome shotgun (WGS) entry which is preliminary data.</text>
</comment>
<evidence type="ECO:0000313" key="2">
    <source>
        <dbReference type="EMBL" id="KAH0751218.1"/>
    </source>
</evidence>
<proteinExistence type="predicted"/>